<dbReference type="InterPro" id="IPR027417">
    <property type="entry name" value="P-loop_NTPase"/>
</dbReference>
<feature type="domain" description="Endonuclease GajA/Old nuclease/RecF-like AAA" evidence="1">
    <location>
        <begin position="1"/>
        <end position="50"/>
    </location>
</feature>
<dbReference type="InterPro" id="IPR051396">
    <property type="entry name" value="Bact_Antivir_Def_Nuclease"/>
</dbReference>
<proteinExistence type="predicted"/>
<evidence type="ECO:0000313" key="3">
    <source>
        <dbReference type="EMBL" id="SFS14739.1"/>
    </source>
</evidence>
<evidence type="ECO:0000259" key="2">
    <source>
        <dbReference type="Pfam" id="PF20469"/>
    </source>
</evidence>
<dbReference type="RefSeq" id="WP_092918254.1">
    <property type="nucleotide sequence ID" value="NZ_FOZN01000003.1"/>
</dbReference>
<reference evidence="3 4" key="1">
    <citation type="submission" date="2016-10" db="EMBL/GenBank/DDBJ databases">
        <authorList>
            <person name="Varghese N."/>
            <person name="Submissions S."/>
        </authorList>
    </citation>
    <scope>NUCLEOTIDE SEQUENCE [LARGE SCALE GENOMIC DNA]</scope>
    <source>
        <strain evidence="3 4">IAM 15147</strain>
    </source>
</reference>
<dbReference type="PANTHER" id="PTHR43581">
    <property type="entry name" value="ATP/GTP PHOSPHATASE"/>
    <property type="match status" value="1"/>
</dbReference>
<dbReference type="InterPro" id="IPR041685">
    <property type="entry name" value="AAA_GajA/Old/RecF-like"/>
</dbReference>
<keyword evidence="4" id="KW-1185">Reference proteome</keyword>
<dbReference type="EMBL" id="FOZN01000003">
    <property type="protein sequence ID" value="SFS14739.1"/>
    <property type="molecule type" value="Genomic_DNA"/>
</dbReference>
<dbReference type="Pfam" id="PF20469">
    <property type="entry name" value="OLD-like_TOPRIM"/>
    <property type="match status" value="1"/>
</dbReference>
<evidence type="ECO:0000313" key="4">
    <source>
        <dbReference type="Proteomes" id="UP000198506"/>
    </source>
</evidence>
<dbReference type="GO" id="GO:0004519">
    <property type="term" value="F:endonuclease activity"/>
    <property type="evidence" value="ECO:0007669"/>
    <property type="project" value="UniProtKB-KW"/>
</dbReference>
<feature type="domain" description="OLD protein-like TOPRIM" evidence="2">
    <location>
        <begin position="434"/>
        <end position="501"/>
    </location>
</feature>
<evidence type="ECO:0000259" key="1">
    <source>
        <dbReference type="Pfam" id="PF13175"/>
    </source>
</evidence>
<dbReference type="CDD" id="cd01026">
    <property type="entry name" value="TOPRIM_OLD"/>
    <property type="match status" value="1"/>
</dbReference>
<dbReference type="PANTHER" id="PTHR43581:SF4">
    <property type="entry name" value="ATP_GTP PHOSPHATASE"/>
    <property type="match status" value="1"/>
</dbReference>
<accession>A0AA94HN76</accession>
<name>A0AA94HN76_9MICO</name>
<gene>
    <name evidence="3" type="ORF">SAMN04487783_1900</name>
</gene>
<dbReference type="SUPFAM" id="SSF52540">
    <property type="entry name" value="P-loop containing nucleoside triphosphate hydrolases"/>
    <property type="match status" value="1"/>
</dbReference>
<dbReference type="Gene3D" id="3.40.50.300">
    <property type="entry name" value="P-loop containing nucleotide triphosphate hydrolases"/>
    <property type="match status" value="1"/>
</dbReference>
<dbReference type="InterPro" id="IPR034139">
    <property type="entry name" value="TOPRIM_OLD"/>
</dbReference>
<sequence length="711" mass="79451">MHISKLSMVNFRNFSSTEFHFTAGVNTVIGENGTGKTNLFRAIRLLLDESMLPAAYRLNEGDFHRGLTNWRGHWIVISAEFANITMDESVQALFVHGTGNLEEEPVDTATFNLIFRPRKDVRAGLAALTDGDEIAMRAILDPLTIDDYETVFTGRSTADFSDPELYRSIVGDFDNVIFSDETEFPELGAMLPRQLAVAKEVSFSHIQALRDVVQDFQNNRANPLRTLLRIKSGEIDTAGFKTIADKVLELNKSIEEWPDVEEISGDIKQTIKDAVGEAYSPSSLNIKSDLPGDADRLFQSLKLFVGEDGADYEGGIHELSLGGANLIYLTLKLLEFKYQKAKQAVANFLLIEEPEAHIHTHIQKTLFDRLNYSDTQIIYSTHSTQISEVSKVESMNIVGRDNGRCEAYQPSRGLEPTQIVHVQRYLDSVRSNLLFARSVLLVEGDAEEILIPALIKKVLGIGLDELGISLINIRSTGFENVALLFHDERIRKRCSIISDLDAAFFDTTADTKDDESRVKLKKRARASETSGAARKVRLDAFASGNQWVSTFYADHTLEVDFVKVGNAPAAVGVIDDVYVDPPTRATAKLSLESDDSFRYGHRILTMAKSAGKGWFAILLAGKLDHHVVIPGYLLDALCFAHPVISRETWFNIFTYRIALDELEAITEATVRESFLARLQEYRRGDLAFADVKSEFAEAFPSDRINEVLGRY</sequence>
<keyword evidence="3" id="KW-0540">Nuclease</keyword>
<keyword evidence="3" id="KW-0378">Hydrolase</keyword>
<protein>
    <submittedName>
        <fullName evidence="3">ATP-dependent endonuclease of the OLD family</fullName>
    </submittedName>
</protein>
<dbReference type="Proteomes" id="UP000198506">
    <property type="component" value="Unassembled WGS sequence"/>
</dbReference>
<dbReference type="AlphaFoldDB" id="A0AA94HN76"/>
<keyword evidence="3" id="KW-0255">Endonuclease</keyword>
<dbReference type="Pfam" id="PF13175">
    <property type="entry name" value="AAA_15"/>
    <property type="match status" value="2"/>
</dbReference>
<organism evidence="3 4">
    <name type="scientific">Agrococcus baldri</name>
    <dbReference type="NCBI Taxonomy" id="153730"/>
    <lineage>
        <taxon>Bacteria</taxon>
        <taxon>Bacillati</taxon>
        <taxon>Actinomycetota</taxon>
        <taxon>Actinomycetes</taxon>
        <taxon>Micrococcales</taxon>
        <taxon>Microbacteriaceae</taxon>
        <taxon>Agrococcus</taxon>
    </lineage>
</organism>
<comment type="caution">
    <text evidence="3">The sequence shown here is derived from an EMBL/GenBank/DDBJ whole genome shotgun (WGS) entry which is preliminary data.</text>
</comment>
<feature type="domain" description="Endonuclease GajA/Old nuclease/RecF-like AAA" evidence="1">
    <location>
        <begin position="245"/>
        <end position="386"/>
    </location>
</feature>